<dbReference type="AlphaFoldDB" id="A0AAW6TWG6"/>
<evidence type="ECO:0000256" key="3">
    <source>
        <dbReference type="SAM" id="Phobius"/>
    </source>
</evidence>
<keyword evidence="3" id="KW-0812">Transmembrane</keyword>
<keyword evidence="5" id="KW-1185">Reference proteome</keyword>
<dbReference type="Proteomes" id="UP001431776">
    <property type="component" value="Unassembled WGS sequence"/>
</dbReference>
<name>A0AAW6TWG6_9BACT</name>
<feature type="transmembrane region" description="Helical" evidence="3">
    <location>
        <begin position="22"/>
        <end position="41"/>
    </location>
</feature>
<dbReference type="InterPro" id="IPR011990">
    <property type="entry name" value="TPR-like_helical_dom_sf"/>
</dbReference>
<proteinExistence type="predicted"/>
<dbReference type="RefSeq" id="WP_349245475.1">
    <property type="nucleotide sequence ID" value="NZ_JASCXX010000016.1"/>
</dbReference>
<feature type="coiled-coil region" evidence="1">
    <location>
        <begin position="212"/>
        <end position="239"/>
    </location>
</feature>
<dbReference type="Gene3D" id="1.25.40.10">
    <property type="entry name" value="Tetratricopeptide repeat domain"/>
    <property type="match status" value="1"/>
</dbReference>
<evidence type="ECO:0000256" key="1">
    <source>
        <dbReference type="SAM" id="Coils"/>
    </source>
</evidence>
<feature type="region of interest" description="Disordered" evidence="2">
    <location>
        <begin position="185"/>
        <end position="212"/>
    </location>
</feature>
<feature type="region of interest" description="Disordered" evidence="2">
    <location>
        <begin position="239"/>
        <end position="287"/>
    </location>
</feature>
<protein>
    <submittedName>
        <fullName evidence="4">Tetratricopeptide repeat protein</fullName>
    </submittedName>
</protein>
<dbReference type="InterPro" id="IPR019734">
    <property type="entry name" value="TPR_rpt"/>
</dbReference>
<organism evidence="4 5">
    <name type="scientific">Anaerobaca lacustris</name>
    <dbReference type="NCBI Taxonomy" id="3044600"/>
    <lineage>
        <taxon>Bacteria</taxon>
        <taxon>Pseudomonadati</taxon>
        <taxon>Planctomycetota</taxon>
        <taxon>Phycisphaerae</taxon>
        <taxon>Sedimentisphaerales</taxon>
        <taxon>Anaerobacaceae</taxon>
        <taxon>Anaerobaca</taxon>
    </lineage>
</organism>
<dbReference type="EMBL" id="JASCXX010000016">
    <property type="protein sequence ID" value="MDI6450066.1"/>
    <property type="molecule type" value="Genomic_DNA"/>
</dbReference>
<comment type="caution">
    <text evidence="4">The sequence shown here is derived from an EMBL/GenBank/DDBJ whole genome shotgun (WGS) entry which is preliminary data.</text>
</comment>
<gene>
    <name evidence="4" type="ORF">QJ522_13490</name>
</gene>
<dbReference type="SMART" id="SM00028">
    <property type="entry name" value="TPR"/>
    <property type="match status" value="3"/>
</dbReference>
<reference evidence="4" key="1">
    <citation type="submission" date="2023-05" db="EMBL/GenBank/DDBJ databases">
        <title>Anaerotaeda fermentans gen. nov., sp. nov., a novel anaerobic planctomycete of the new family within the order Sedimentisphaerales isolated from Taman Peninsula, Russia.</title>
        <authorList>
            <person name="Khomyakova M.A."/>
            <person name="Merkel A.Y."/>
            <person name="Slobodkin A.I."/>
        </authorList>
    </citation>
    <scope>NUCLEOTIDE SEQUENCE</scope>
    <source>
        <strain evidence="4">M17dextr</strain>
    </source>
</reference>
<evidence type="ECO:0000313" key="5">
    <source>
        <dbReference type="Proteomes" id="UP001431776"/>
    </source>
</evidence>
<feature type="region of interest" description="Disordered" evidence="2">
    <location>
        <begin position="414"/>
        <end position="450"/>
    </location>
</feature>
<evidence type="ECO:0000313" key="4">
    <source>
        <dbReference type="EMBL" id="MDI6450066.1"/>
    </source>
</evidence>
<evidence type="ECO:0000256" key="2">
    <source>
        <dbReference type="SAM" id="MobiDB-lite"/>
    </source>
</evidence>
<keyword evidence="1" id="KW-0175">Coiled coil</keyword>
<keyword evidence="3" id="KW-1133">Transmembrane helix</keyword>
<dbReference type="SUPFAM" id="SSF48452">
    <property type="entry name" value="TPR-like"/>
    <property type="match status" value="1"/>
</dbReference>
<sequence length="605" mass="63858">MMRATPSTGQTDVERRLRRRKIVAWVATLIVVCAVTSFSSGHRSGGYGVPLTPSAVHSPTTPLSSYEGGLVTTPNPVDNSSALAVTGNVSGGKHFQGSVPYRPLTSIDAPLGSTSIDPFLRRTMPSATPGDSAGASSPFYSQTGTVATAASGQGSLSVPGLYRPAPADAQRTDDVLARAAYPTLPSLSSTAPTGDLATGWQAGSPSDGLASGQDYDRQMAQLQERLARVKAELTQLERSLATGKGRPESSAEHPLVGQMHQPDLPPQASRETPIGPSTSVSETSRRQELLQETARLLSATMGLSDPAPQQHDALLAEGDAVATPEMAADAQPRLRLYDARDDAQTSAGIPSSIDALVSPRTGEAAGVGARRDLNELPGLPRIDTAARAFERPSALPNRLPTSPALVQASRREALPGPHRGLEPARNAAQSPAAPTPTHSAGPLPQNDDSPSARVFEQHLQEGRQFMQRRDYRRASEAFTLATAHRPHDARGYLGKGHALLAAGEYIDSALCVAKAVELDLPCVLQRMDLIQLVGGPDAFIAHFNELDRRIEANGGPQIQFLMAYIYYQMDRPQEAKAAVDAAQKLLPGSVPIDLLRAAIGGQVGG</sequence>
<accession>A0AAW6TWG6</accession>
<keyword evidence="3" id="KW-0472">Membrane</keyword>